<dbReference type="GeneID" id="93166610"/>
<feature type="transmembrane region" description="Helical" evidence="1">
    <location>
        <begin position="34"/>
        <end position="58"/>
    </location>
</feature>
<feature type="transmembrane region" description="Helical" evidence="1">
    <location>
        <begin position="6"/>
        <end position="27"/>
    </location>
</feature>
<gene>
    <name evidence="2" type="ORF">HMPREF9470_05654</name>
</gene>
<evidence type="ECO:0008006" key="4">
    <source>
        <dbReference type="Google" id="ProtNLM"/>
    </source>
</evidence>
<protein>
    <recommendedName>
        <fullName evidence="4">Histidine kinase N-terminal 7TM region domain-containing protein</fullName>
    </recommendedName>
</protein>
<name>A0A0J9BB71_9FIRM</name>
<dbReference type="EMBL" id="ADLK01000064">
    <property type="protein sequence ID" value="KMW09506.1"/>
    <property type="molecule type" value="Genomic_DNA"/>
</dbReference>
<accession>A0A0J9BB71</accession>
<proteinExistence type="predicted"/>
<organism evidence="2 3">
    <name type="scientific">[Clostridium] citroniae WAL-19142</name>
    <dbReference type="NCBI Taxonomy" id="742734"/>
    <lineage>
        <taxon>Bacteria</taxon>
        <taxon>Bacillati</taxon>
        <taxon>Bacillota</taxon>
        <taxon>Clostridia</taxon>
        <taxon>Lachnospirales</taxon>
        <taxon>Lachnospiraceae</taxon>
        <taxon>Enterocloster</taxon>
    </lineage>
</organism>
<feature type="transmembrane region" description="Helical" evidence="1">
    <location>
        <begin position="92"/>
        <end position="114"/>
    </location>
</feature>
<dbReference type="PATRIC" id="fig|742734.4.peg.6060"/>
<feature type="transmembrane region" description="Helical" evidence="1">
    <location>
        <begin position="64"/>
        <end position="85"/>
    </location>
</feature>
<feature type="transmembrane region" description="Helical" evidence="1">
    <location>
        <begin position="178"/>
        <end position="198"/>
    </location>
</feature>
<evidence type="ECO:0000256" key="1">
    <source>
        <dbReference type="SAM" id="Phobius"/>
    </source>
</evidence>
<reference evidence="2 3" key="1">
    <citation type="submission" date="2011-04" db="EMBL/GenBank/DDBJ databases">
        <title>The Genome Sequence of Clostridium citroniae WAL-19142.</title>
        <authorList>
            <consortium name="The Broad Institute Genome Sequencing Platform"/>
            <person name="Earl A."/>
            <person name="Ward D."/>
            <person name="Feldgarden M."/>
            <person name="Gevers D."/>
            <person name="Warren Y.A."/>
            <person name="Tyrrell K.L."/>
            <person name="Citron D.M."/>
            <person name="Goldstein E.J."/>
            <person name="Daigneault M."/>
            <person name="Allen-Vercoe E."/>
            <person name="Young S.K."/>
            <person name="Zeng Q."/>
            <person name="Gargeya S."/>
            <person name="Fitzgerald M."/>
            <person name="Haas B."/>
            <person name="Abouelleil A."/>
            <person name="Alvarado L."/>
            <person name="Arachchi H.M."/>
            <person name="Berlin A."/>
            <person name="Brown A."/>
            <person name="Chapman S.B."/>
            <person name="Chen Z."/>
            <person name="Dunbar C."/>
            <person name="Freedman E."/>
            <person name="Gearin G."/>
            <person name="Gellesch M."/>
            <person name="Goldberg J."/>
            <person name="Griggs A."/>
            <person name="Gujja S."/>
            <person name="Heilman E.R."/>
            <person name="Heiman D."/>
            <person name="Howarth C."/>
            <person name="Larson L."/>
            <person name="Lui A."/>
            <person name="MacDonald P.J."/>
            <person name="Mehta T."/>
            <person name="Montmayeur A."/>
            <person name="Murphy C."/>
            <person name="Neiman D."/>
            <person name="Pearson M."/>
            <person name="Priest M."/>
            <person name="Roberts A."/>
            <person name="Saif S."/>
            <person name="Shea T."/>
            <person name="Shenoy N."/>
            <person name="Sisk P."/>
            <person name="Stolte C."/>
            <person name="Sykes S."/>
            <person name="White J."/>
            <person name="Yandava C."/>
            <person name="Wortman J."/>
            <person name="Nusbaum C."/>
            <person name="Birren B."/>
        </authorList>
    </citation>
    <scope>NUCLEOTIDE SEQUENCE [LARGE SCALE GENOMIC DNA]</scope>
    <source>
        <strain evidence="2 3">WAL-19142</strain>
    </source>
</reference>
<feature type="transmembrane region" description="Helical" evidence="1">
    <location>
        <begin position="120"/>
        <end position="141"/>
    </location>
</feature>
<keyword evidence="1" id="KW-1133">Transmembrane helix</keyword>
<evidence type="ECO:0000313" key="3">
    <source>
        <dbReference type="Proteomes" id="UP000037392"/>
    </source>
</evidence>
<keyword evidence="1" id="KW-0472">Membrane</keyword>
<sequence>MNFELIDNLFQVSILAAVSFASIILTIRYQERRFMILAFAYASFLMGTLYFVLYLAIIGNIPQVFYVSEISWLASYLFFLSLQILRTKNMIIYFSWSSAVAAFVIAVLVMYVGMLGPSRFVSGAFAVTMAAHTYLTSFHLLKTKPLPKVDMCFLLCIILQMLLYIVSCFMPDFTHFNLYFAVDIILTIMLAVLLPLTYREVTRQ</sequence>
<dbReference type="RefSeq" id="WP_048931373.1">
    <property type="nucleotide sequence ID" value="NZ_KQ235889.1"/>
</dbReference>
<dbReference type="OrthoDB" id="1925379at2"/>
<dbReference type="Proteomes" id="UP000037392">
    <property type="component" value="Unassembled WGS sequence"/>
</dbReference>
<comment type="caution">
    <text evidence="2">The sequence shown here is derived from an EMBL/GenBank/DDBJ whole genome shotgun (WGS) entry which is preliminary data.</text>
</comment>
<feature type="transmembrane region" description="Helical" evidence="1">
    <location>
        <begin position="153"/>
        <end position="172"/>
    </location>
</feature>
<dbReference type="AlphaFoldDB" id="A0A0J9BB71"/>
<evidence type="ECO:0000313" key="2">
    <source>
        <dbReference type="EMBL" id="KMW09506.1"/>
    </source>
</evidence>
<keyword evidence="1" id="KW-0812">Transmembrane</keyword>